<evidence type="ECO:0000256" key="5">
    <source>
        <dbReference type="SAM" id="Phobius"/>
    </source>
</evidence>
<keyword evidence="3 5" id="KW-1133">Transmembrane helix</keyword>
<keyword evidence="2 5" id="KW-0812">Transmembrane</keyword>
<dbReference type="InterPro" id="IPR026841">
    <property type="entry name" value="Aur1/Ipt1"/>
</dbReference>
<dbReference type="CDD" id="cd03386">
    <property type="entry name" value="PAP2_Aur1_like"/>
    <property type="match status" value="1"/>
</dbReference>
<dbReference type="Gene3D" id="1.20.144.10">
    <property type="entry name" value="Phosphatidic acid phosphatase type 2/haloperoxidase"/>
    <property type="match status" value="1"/>
</dbReference>
<feature type="transmembrane region" description="Helical" evidence="5">
    <location>
        <begin position="285"/>
        <end position="300"/>
    </location>
</feature>
<dbReference type="InterPro" id="IPR052185">
    <property type="entry name" value="IPC_Synthase-Related"/>
</dbReference>
<comment type="subcellular location">
    <subcellularLocation>
        <location evidence="1">Membrane</location>
        <topology evidence="1">Multi-pass membrane protein</topology>
    </subcellularLocation>
</comment>
<feature type="transmembrane region" description="Helical" evidence="5">
    <location>
        <begin position="183"/>
        <end position="202"/>
    </location>
</feature>
<dbReference type="Pfam" id="PF14378">
    <property type="entry name" value="PAP2_3"/>
    <property type="match status" value="1"/>
</dbReference>
<dbReference type="PANTHER" id="PTHR31310">
    <property type="match status" value="1"/>
</dbReference>
<feature type="transmembrane region" description="Helical" evidence="5">
    <location>
        <begin position="155"/>
        <end position="176"/>
    </location>
</feature>
<evidence type="ECO:0000256" key="2">
    <source>
        <dbReference type="ARBA" id="ARBA00022692"/>
    </source>
</evidence>
<feature type="transmembrane region" description="Helical" evidence="5">
    <location>
        <begin position="48"/>
        <end position="67"/>
    </location>
</feature>
<feature type="transmembrane region" description="Helical" evidence="5">
    <location>
        <begin position="250"/>
        <end position="273"/>
    </location>
</feature>
<evidence type="ECO:0000256" key="1">
    <source>
        <dbReference type="ARBA" id="ARBA00004141"/>
    </source>
</evidence>
<feature type="transmembrane region" description="Helical" evidence="5">
    <location>
        <begin position="79"/>
        <end position="107"/>
    </location>
</feature>
<name>A0AAF0ET03_9BASI</name>
<sequence>MSAGAGLQRALLSLWNSIVAAAGRLTLSTSPSETVKKIREHQLTRNERLRYGIMAVIALFSLVVMEVPSFPYKLVIPLLYFIAVMIPVTSQLLFPASPILCWLLLFYSCRFIPESTRPHIWVSVLPTLETILYGANISDILTRVGHPVLDVLAFIPYGVVHFAAPFVVAALIFVFAPPGSVQFFANAFGWTNIVGVLIQIAFPCAPPWYELREGLIPANYSMRGSPGGLARIDAIFGTHGYTVAFSNAPVVFGAFPSLHAATATMESLFLSYFFPGTVRIGSFRVDLRVFYWGYSFWLYWCTMYLMHHYLIDLVAGGCLTTMFFYLFRTEEIRTIVELQMSARELAECGPNAPPSAVSQDVLSLEHMRTHHKRHSTQNLANDDVESGVSTGRAVFALDDEEAAHNK</sequence>
<dbReference type="AlphaFoldDB" id="A0AAF0ET03"/>
<organism evidence="7 8">
    <name type="scientific">Malassezia cuniculi</name>
    <dbReference type="NCBI Taxonomy" id="948313"/>
    <lineage>
        <taxon>Eukaryota</taxon>
        <taxon>Fungi</taxon>
        <taxon>Dikarya</taxon>
        <taxon>Basidiomycota</taxon>
        <taxon>Ustilaginomycotina</taxon>
        <taxon>Malasseziomycetes</taxon>
        <taxon>Malasseziales</taxon>
        <taxon>Malasseziaceae</taxon>
        <taxon>Malassezia</taxon>
    </lineage>
</organism>
<evidence type="ECO:0000256" key="4">
    <source>
        <dbReference type="ARBA" id="ARBA00023136"/>
    </source>
</evidence>
<reference evidence="7" key="1">
    <citation type="submission" date="2023-03" db="EMBL/GenBank/DDBJ databases">
        <title>Mating type loci evolution in Malassezia.</title>
        <authorList>
            <person name="Coelho M.A."/>
        </authorList>
    </citation>
    <scope>NUCLEOTIDE SEQUENCE</scope>
    <source>
        <strain evidence="7">CBS 11721</strain>
    </source>
</reference>
<dbReference type="GO" id="GO:0030148">
    <property type="term" value="P:sphingolipid biosynthetic process"/>
    <property type="evidence" value="ECO:0007669"/>
    <property type="project" value="TreeGrafter"/>
</dbReference>
<dbReference type="EMBL" id="CP119878">
    <property type="protein sequence ID" value="WFD34189.1"/>
    <property type="molecule type" value="Genomic_DNA"/>
</dbReference>
<dbReference type="GO" id="GO:0016020">
    <property type="term" value="C:membrane"/>
    <property type="evidence" value="ECO:0007669"/>
    <property type="project" value="UniProtKB-SubCell"/>
</dbReference>
<proteinExistence type="predicted"/>
<feature type="domain" description="Inositolphosphotransferase Aur1/Ipt1" evidence="6">
    <location>
        <begin position="145"/>
        <end position="326"/>
    </location>
</feature>
<dbReference type="GO" id="GO:0070916">
    <property type="term" value="C:inositol phosphoceramide synthase complex"/>
    <property type="evidence" value="ECO:0007669"/>
    <property type="project" value="TreeGrafter"/>
</dbReference>
<evidence type="ECO:0000313" key="7">
    <source>
        <dbReference type="EMBL" id="WFD34189.1"/>
    </source>
</evidence>
<keyword evidence="7" id="KW-0808">Transferase</keyword>
<dbReference type="PANTHER" id="PTHR31310:SF11">
    <property type="entry name" value="INOSITOL PHOSPHORYLCERAMIDE SYNTHASE CATALYTIC SUBUNIT AUR1"/>
    <property type="match status" value="1"/>
</dbReference>
<evidence type="ECO:0000259" key="6">
    <source>
        <dbReference type="Pfam" id="PF14378"/>
    </source>
</evidence>
<keyword evidence="8" id="KW-1185">Reference proteome</keyword>
<dbReference type="GO" id="GO:0016740">
    <property type="term" value="F:transferase activity"/>
    <property type="evidence" value="ECO:0007669"/>
    <property type="project" value="UniProtKB-KW"/>
</dbReference>
<feature type="transmembrane region" description="Helical" evidence="5">
    <location>
        <begin position="306"/>
        <end position="327"/>
    </location>
</feature>
<gene>
    <name evidence="7" type="primary">AUR1</name>
    <name evidence="7" type="ORF">MCUN1_001026</name>
</gene>
<evidence type="ECO:0000313" key="8">
    <source>
        <dbReference type="Proteomes" id="UP001219933"/>
    </source>
</evidence>
<evidence type="ECO:0000256" key="3">
    <source>
        <dbReference type="ARBA" id="ARBA00022989"/>
    </source>
</evidence>
<keyword evidence="4 5" id="KW-0472">Membrane</keyword>
<protein>
    <submittedName>
        <fullName evidence="7">Phosphatidylinositol:ceramide phosphoinositol transferase (IPC synthase)</fullName>
    </submittedName>
</protein>
<accession>A0AAF0ET03</accession>
<feature type="transmembrane region" description="Helical" evidence="5">
    <location>
        <begin position="119"/>
        <end position="135"/>
    </location>
</feature>
<dbReference type="GO" id="GO:0006676">
    <property type="term" value="P:mannosyl diphosphorylinositol ceramide metabolic process"/>
    <property type="evidence" value="ECO:0007669"/>
    <property type="project" value="TreeGrafter"/>
</dbReference>
<dbReference type="Proteomes" id="UP001219933">
    <property type="component" value="Chromosome 2"/>
</dbReference>